<proteinExistence type="predicted"/>
<dbReference type="Proteomes" id="UP001516400">
    <property type="component" value="Unassembled WGS sequence"/>
</dbReference>
<reference evidence="1 2" key="1">
    <citation type="journal article" date="2021" name="BMC Biol.">
        <title>Horizontally acquired antibacterial genes associated with adaptive radiation of ladybird beetles.</title>
        <authorList>
            <person name="Li H.S."/>
            <person name="Tang X.F."/>
            <person name="Huang Y.H."/>
            <person name="Xu Z.Y."/>
            <person name="Chen M.L."/>
            <person name="Du X.Y."/>
            <person name="Qiu B.Y."/>
            <person name="Chen P.T."/>
            <person name="Zhang W."/>
            <person name="Slipinski A."/>
            <person name="Escalona H.E."/>
            <person name="Waterhouse R.M."/>
            <person name="Zwick A."/>
            <person name="Pang H."/>
        </authorList>
    </citation>
    <scope>NUCLEOTIDE SEQUENCE [LARGE SCALE GENOMIC DNA]</scope>
    <source>
        <strain evidence="1">SYSU2018</strain>
    </source>
</reference>
<comment type="caution">
    <text evidence="1">The sequence shown here is derived from an EMBL/GenBank/DDBJ whole genome shotgun (WGS) entry which is preliminary data.</text>
</comment>
<evidence type="ECO:0000313" key="1">
    <source>
        <dbReference type="EMBL" id="KAL3274043.1"/>
    </source>
</evidence>
<accession>A0ABD2N5Y5</accession>
<sequence length="142" mass="16147">MPSVNIDISQWKHLQNLKLSDVHFYVHHSLDLLLGSEFFTEILKGSKVLEEKGIRILKDFAEVNFDKFPRASKAILRNSYVDDIFARHDSVESALALQSDIIGLLGSGGLNWENGQVTELNCCPLFQLQMFKFILTKPNLIL</sequence>
<name>A0ABD2N5Y5_9CUCU</name>
<keyword evidence="2" id="KW-1185">Reference proteome</keyword>
<dbReference type="AlphaFoldDB" id="A0ABD2N5Y5"/>
<organism evidence="1 2">
    <name type="scientific">Cryptolaemus montrouzieri</name>
    <dbReference type="NCBI Taxonomy" id="559131"/>
    <lineage>
        <taxon>Eukaryota</taxon>
        <taxon>Metazoa</taxon>
        <taxon>Ecdysozoa</taxon>
        <taxon>Arthropoda</taxon>
        <taxon>Hexapoda</taxon>
        <taxon>Insecta</taxon>
        <taxon>Pterygota</taxon>
        <taxon>Neoptera</taxon>
        <taxon>Endopterygota</taxon>
        <taxon>Coleoptera</taxon>
        <taxon>Polyphaga</taxon>
        <taxon>Cucujiformia</taxon>
        <taxon>Coccinelloidea</taxon>
        <taxon>Coccinellidae</taxon>
        <taxon>Scymninae</taxon>
        <taxon>Scymnini</taxon>
        <taxon>Cryptolaemus</taxon>
    </lineage>
</organism>
<protein>
    <submittedName>
        <fullName evidence="1">Uncharacterized protein</fullName>
    </submittedName>
</protein>
<gene>
    <name evidence="1" type="ORF">HHI36_015462</name>
</gene>
<evidence type="ECO:0000313" key="2">
    <source>
        <dbReference type="Proteomes" id="UP001516400"/>
    </source>
</evidence>
<dbReference type="EMBL" id="JABFTP020000062">
    <property type="protein sequence ID" value="KAL3274043.1"/>
    <property type="molecule type" value="Genomic_DNA"/>
</dbReference>